<reference evidence="1 2" key="1">
    <citation type="submission" date="2018-06" db="EMBL/GenBank/DDBJ databases">
        <title>Genomic Encyclopedia of Archaeal and Bacterial Type Strains, Phase II (KMG-II): from individual species to whole genera.</title>
        <authorList>
            <person name="Goeker M."/>
        </authorList>
    </citation>
    <scope>NUCLEOTIDE SEQUENCE [LARGE SCALE GENOMIC DNA]</scope>
    <source>
        <strain evidence="1 2">DSM 24525</strain>
    </source>
</reference>
<evidence type="ECO:0000313" key="1">
    <source>
        <dbReference type="EMBL" id="PZW40028.1"/>
    </source>
</evidence>
<protein>
    <submittedName>
        <fullName evidence="1">Uncharacterized protein</fullName>
    </submittedName>
</protein>
<evidence type="ECO:0000313" key="2">
    <source>
        <dbReference type="Proteomes" id="UP000249688"/>
    </source>
</evidence>
<organism evidence="1 2">
    <name type="scientific">Humitalea rosea</name>
    <dbReference type="NCBI Taxonomy" id="990373"/>
    <lineage>
        <taxon>Bacteria</taxon>
        <taxon>Pseudomonadati</taxon>
        <taxon>Pseudomonadota</taxon>
        <taxon>Alphaproteobacteria</taxon>
        <taxon>Acetobacterales</taxon>
        <taxon>Roseomonadaceae</taxon>
        <taxon>Humitalea</taxon>
    </lineage>
</organism>
<dbReference type="PROSITE" id="PS51257">
    <property type="entry name" value="PROKAR_LIPOPROTEIN"/>
    <property type="match status" value="1"/>
</dbReference>
<gene>
    <name evidence="1" type="ORF">C8P66_12673</name>
</gene>
<sequence length="130" mass="13803">MSRLALRGPPSHIGGMKPLRAALLALPLLAACATGPTVEQRLGTLIGRPEGDVVAALGVPTRVHEVDGRRFLQFEQSRTVPIPSSPFGNGYGWRRGYMPGPSYAVVQCAITFALRDGRAESFSLRGDGCG</sequence>
<dbReference type="AlphaFoldDB" id="A0A2W7I151"/>
<accession>A0A2W7I151</accession>
<keyword evidence="2" id="KW-1185">Reference proteome</keyword>
<dbReference type="Proteomes" id="UP000249688">
    <property type="component" value="Unassembled WGS sequence"/>
</dbReference>
<name>A0A2W7I151_9PROT</name>
<proteinExistence type="predicted"/>
<comment type="caution">
    <text evidence="1">The sequence shown here is derived from an EMBL/GenBank/DDBJ whole genome shotgun (WGS) entry which is preliminary data.</text>
</comment>
<dbReference type="EMBL" id="QKYU01000026">
    <property type="protein sequence ID" value="PZW40028.1"/>
    <property type="molecule type" value="Genomic_DNA"/>
</dbReference>